<dbReference type="GO" id="GO:0016020">
    <property type="term" value="C:membrane"/>
    <property type="evidence" value="ECO:0007669"/>
    <property type="project" value="TreeGrafter"/>
</dbReference>
<dbReference type="GO" id="GO:0016810">
    <property type="term" value="F:hydrolase activity, acting on carbon-nitrogen (but not peptide) bonds"/>
    <property type="evidence" value="ECO:0007669"/>
    <property type="project" value="InterPro"/>
</dbReference>
<gene>
    <name evidence="4" type="ORF">SAMN04488104_101656</name>
</gene>
<dbReference type="PROSITE" id="PS51677">
    <property type="entry name" value="NODB"/>
    <property type="match status" value="1"/>
</dbReference>
<dbReference type="GO" id="GO:0005975">
    <property type="term" value="P:carbohydrate metabolic process"/>
    <property type="evidence" value="ECO:0007669"/>
    <property type="project" value="InterPro"/>
</dbReference>
<evidence type="ECO:0000256" key="1">
    <source>
        <dbReference type="ARBA" id="ARBA00022723"/>
    </source>
</evidence>
<dbReference type="InterPro" id="IPR050248">
    <property type="entry name" value="Polysacc_deacetylase_ArnD"/>
</dbReference>
<dbReference type="Gene3D" id="3.20.20.370">
    <property type="entry name" value="Glycoside hydrolase/deacetylase"/>
    <property type="match status" value="1"/>
</dbReference>
<dbReference type="InterPro" id="IPR011330">
    <property type="entry name" value="Glyco_hydro/deAcase_b/a-brl"/>
</dbReference>
<keyword evidence="5" id="KW-1185">Reference proteome</keyword>
<sequence length="188" mass="21410">MPNHEKTVYLTFDDGPVPGVTDFVLKELEKRGQKATFFVVGDNVRKSPGLARQLIEEGHALGNHTFNHLHGLKNKTHHYLQNIDRCQKTIEDLLSYSPRYFRPPYGMLKSAQAKSIHKEFEIVMWSFLSGDFDSQLSSKQILQKSVEGLSPGSILVFHDQEKTKEVIRGVLPRFLDAVKDQGWKTACL</sequence>
<protein>
    <submittedName>
        <fullName evidence="4">Peptidoglycan/xylan/chitin deacetylase, PgdA/CDA1 family</fullName>
    </submittedName>
</protein>
<evidence type="ECO:0000313" key="5">
    <source>
        <dbReference type="Proteomes" id="UP000199060"/>
    </source>
</evidence>
<evidence type="ECO:0000259" key="3">
    <source>
        <dbReference type="PROSITE" id="PS51677"/>
    </source>
</evidence>
<keyword evidence="1" id="KW-0479">Metal-binding</keyword>
<dbReference type="CDD" id="cd10917">
    <property type="entry name" value="CE4_NodB_like_6s_7s"/>
    <property type="match status" value="1"/>
</dbReference>
<evidence type="ECO:0000313" key="4">
    <source>
        <dbReference type="EMBL" id="SDD14435.1"/>
    </source>
</evidence>
<evidence type="ECO:0000256" key="2">
    <source>
        <dbReference type="ARBA" id="ARBA00022801"/>
    </source>
</evidence>
<dbReference type="RefSeq" id="WP_169712735.1">
    <property type="nucleotide sequence ID" value="NZ_FNAC01000016.1"/>
</dbReference>
<dbReference type="Pfam" id="PF01522">
    <property type="entry name" value="Polysacc_deac_1"/>
    <property type="match status" value="1"/>
</dbReference>
<dbReference type="EMBL" id="FNAC01000016">
    <property type="protein sequence ID" value="SDD14435.1"/>
    <property type="molecule type" value="Genomic_DNA"/>
</dbReference>
<proteinExistence type="predicted"/>
<keyword evidence="2" id="KW-0378">Hydrolase</keyword>
<reference evidence="5" key="1">
    <citation type="submission" date="2016-10" db="EMBL/GenBank/DDBJ databases">
        <authorList>
            <person name="Varghese N."/>
            <person name="Submissions S."/>
        </authorList>
    </citation>
    <scope>NUCLEOTIDE SEQUENCE [LARGE SCALE GENOMIC DNA]</scope>
    <source>
        <strain evidence="5">DSM 23095</strain>
    </source>
</reference>
<dbReference type="GO" id="GO:0046872">
    <property type="term" value="F:metal ion binding"/>
    <property type="evidence" value="ECO:0007669"/>
    <property type="project" value="UniProtKB-KW"/>
</dbReference>
<dbReference type="InterPro" id="IPR002509">
    <property type="entry name" value="NODB_dom"/>
</dbReference>
<dbReference type="PANTHER" id="PTHR10587:SF133">
    <property type="entry name" value="CHITIN DEACETYLASE 1-RELATED"/>
    <property type="match status" value="1"/>
</dbReference>
<organism evidence="4 5">
    <name type="scientific">Algoriphagus faecimaris</name>
    <dbReference type="NCBI Taxonomy" id="686796"/>
    <lineage>
        <taxon>Bacteria</taxon>
        <taxon>Pseudomonadati</taxon>
        <taxon>Bacteroidota</taxon>
        <taxon>Cytophagia</taxon>
        <taxon>Cytophagales</taxon>
        <taxon>Cyclobacteriaceae</taxon>
        <taxon>Algoriphagus</taxon>
    </lineage>
</organism>
<dbReference type="PANTHER" id="PTHR10587">
    <property type="entry name" value="GLYCOSYL TRANSFERASE-RELATED"/>
    <property type="match status" value="1"/>
</dbReference>
<accession>A0A1G6SE83</accession>
<dbReference type="STRING" id="686796.SAMN04488104_101656"/>
<name>A0A1G6SE83_9BACT</name>
<dbReference type="AlphaFoldDB" id="A0A1G6SE83"/>
<dbReference type="Proteomes" id="UP000199060">
    <property type="component" value="Unassembled WGS sequence"/>
</dbReference>
<dbReference type="SUPFAM" id="SSF88713">
    <property type="entry name" value="Glycoside hydrolase/deacetylase"/>
    <property type="match status" value="1"/>
</dbReference>
<feature type="domain" description="NodB homology" evidence="3">
    <location>
        <begin position="6"/>
        <end position="186"/>
    </location>
</feature>